<keyword evidence="3 9" id="KW-0963">Cytoplasm</keyword>
<feature type="binding site" evidence="11">
    <location>
        <begin position="70"/>
        <end position="73"/>
    </location>
    <ligand>
        <name>NADP(+)</name>
        <dbReference type="ChEBI" id="CHEBI:58349"/>
    </ligand>
</feature>
<dbReference type="PANTHER" id="PTHR11645:SF0">
    <property type="entry name" value="PYRROLINE-5-CARBOXYLATE REDUCTASE 3"/>
    <property type="match status" value="1"/>
</dbReference>
<dbReference type="GO" id="GO:0004735">
    <property type="term" value="F:pyrroline-5-carboxylate reductase activity"/>
    <property type="evidence" value="ECO:0007669"/>
    <property type="project" value="UniProtKB-UniRule"/>
</dbReference>
<dbReference type="InterPro" id="IPR000304">
    <property type="entry name" value="Pyrroline-COOH_reductase"/>
</dbReference>
<evidence type="ECO:0000256" key="11">
    <source>
        <dbReference type="PIRSR" id="PIRSR000193-1"/>
    </source>
</evidence>
<evidence type="ECO:0000256" key="3">
    <source>
        <dbReference type="ARBA" id="ARBA00022490"/>
    </source>
</evidence>
<dbReference type="GeneID" id="45616892"/>
<dbReference type="FunFam" id="1.10.3730.10:FF:000001">
    <property type="entry name" value="Pyrroline-5-carboxylate reductase"/>
    <property type="match status" value="1"/>
</dbReference>
<organism evidence="15">
    <name type="scientific">Moorella thermoacetica Y72</name>
    <dbReference type="NCBI Taxonomy" id="1325331"/>
    <lineage>
        <taxon>Bacteria</taxon>
        <taxon>Bacillati</taxon>
        <taxon>Bacillota</taxon>
        <taxon>Clostridia</taxon>
        <taxon>Neomoorellales</taxon>
        <taxon>Neomoorellaceae</taxon>
        <taxon>Neomoorella</taxon>
    </lineage>
</organism>
<dbReference type="PANTHER" id="PTHR11645">
    <property type="entry name" value="PYRROLINE-5-CARBOXYLATE REDUCTASE"/>
    <property type="match status" value="1"/>
</dbReference>
<dbReference type="SUPFAM" id="SSF48179">
    <property type="entry name" value="6-phosphogluconate dehydrogenase C-terminal domain-like"/>
    <property type="match status" value="1"/>
</dbReference>
<evidence type="ECO:0000256" key="2">
    <source>
        <dbReference type="ARBA" id="ARBA00005525"/>
    </source>
</evidence>
<keyword evidence="7 9" id="KW-0560">Oxidoreductase</keyword>
<dbReference type="HAMAP" id="MF_01925">
    <property type="entry name" value="P5C_reductase"/>
    <property type="match status" value="1"/>
</dbReference>
<evidence type="ECO:0000256" key="8">
    <source>
        <dbReference type="ARBA" id="ARBA00058118"/>
    </source>
</evidence>
<dbReference type="Pfam" id="PF03807">
    <property type="entry name" value="F420_oxidored"/>
    <property type="match status" value="1"/>
</dbReference>
<evidence type="ECO:0000259" key="13">
    <source>
        <dbReference type="Pfam" id="PF03807"/>
    </source>
</evidence>
<evidence type="ECO:0000256" key="6">
    <source>
        <dbReference type="ARBA" id="ARBA00022857"/>
    </source>
</evidence>
<evidence type="ECO:0000256" key="4">
    <source>
        <dbReference type="ARBA" id="ARBA00022605"/>
    </source>
</evidence>
<dbReference type="EMBL" id="DF238840">
    <property type="protein sequence ID" value="GAF26579.1"/>
    <property type="molecule type" value="Genomic_DNA"/>
</dbReference>
<comment type="catalytic activity">
    <reaction evidence="9">
        <text>L-proline + NAD(+) = (S)-1-pyrroline-5-carboxylate + NADH + 2 H(+)</text>
        <dbReference type="Rhea" id="RHEA:14105"/>
        <dbReference type="ChEBI" id="CHEBI:15378"/>
        <dbReference type="ChEBI" id="CHEBI:17388"/>
        <dbReference type="ChEBI" id="CHEBI:57540"/>
        <dbReference type="ChEBI" id="CHEBI:57945"/>
        <dbReference type="ChEBI" id="CHEBI:60039"/>
        <dbReference type="EC" id="1.5.1.2"/>
    </reaction>
</comment>
<accession>A0A0S6UFP8</accession>
<dbReference type="GO" id="GO:0055129">
    <property type="term" value="P:L-proline biosynthetic process"/>
    <property type="evidence" value="ECO:0007669"/>
    <property type="project" value="UniProtKB-UniRule"/>
</dbReference>
<comment type="function">
    <text evidence="8 9">Catalyzes the reduction of 1-pyrroline-5-carboxylate (PCA) to L-proline.</text>
</comment>
<dbReference type="FunFam" id="3.40.50.720:FF:000190">
    <property type="entry name" value="Pyrroline-5-carboxylate reductase"/>
    <property type="match status" value="1"/>
</dbReference>
<dbReference type="Proteomes" id="UP000063718">
    <property type="component" value="Unassembled WGS sequence"/>
</dbReference>
<feature type="domain" description="Pyrroline-5-carboxylate reductase dimerisation" evidence="14">
    <location>
        <begin position="159"/>
        <end position="263"/>
    </location>
</feature>
<evidence type="ECO:0000256" key="10">
    <source>
        <dbReference type="NCBIfam" id="TIGR00112"/>
    </source>
</evidence>
<comment type="pathway">
    <text evidence="9 12">Amino-acid biosynthesis; L-proline biosynthesis; L-proline from L-glutamate 5-semialdehyde: step 1/1.</text>
</comment>
<evidence type="ECO:0000256" key="7">
    <source>
        <dbReference type="ARBA" id="ARBA00023002"/>
    </source>
</evidence>
<evidence type="ECO:0000256" key="9">
    <source>
        <dbReference type="HAMAP-Rule" id="MF_01925"/>
    </source>
</evidence>
<dbReference type="InterPro" id="IPR008927">
    <property type="entry name" value="6-PGluconate_DH-like_C_sf"/>
</dbReference>
<comment type="subcellular location">
    <subcellularLocation>
        <location evidence="1 9">Cytoplasm</location>
    </subcellularLocation>
</comment>
<keyword evidence="6 9" id="KW-0521">NADP</keyword>
<dbReference type="InterPro" id="IPR029036">
    <property type="entry name" value="P5CR_dimer"/>
</dbReference>
<gene>
    <name evidence="9" type="primary">proC</name>
    <name evidence="15" type="ORF">MTY_1919</name>
</gene>
<feature type="domain" description="Pyrroline-5-carboxylate reductase catalytic N-terminal" evidence="13">
    <location>
        <begin position="4"/>
        <end position="97"/>
    </location>
</feature>
<dbReference type="PROSITE" id="PS00521">
    <property type="entry name" value="P5CR"/>
    <property type="match status" value="1"/>
</dbReference>
<sequence length="264" mass="27233">MDVKIGFLGAGAMAEALIRGIIQARLVQPERLWAYDIRAARLKELEQRFGLVAAASREELAAAADIIILAVKPQNVEAALTGLQVKGDKLVISIIAGVTLSRLAGYLGDVPLVRVVPNTPALVGAGVSALAAGARVGQEDLEKALAIFRSVGEAMVLPEEQLNAVTGLSGSGPAYVYMIIEALADGGVRQGLARPVALELAARTLLGGAQMVLATGEHPGVLKDRVTSPAGTTIAGLAVLEDRGVRGALIRAVEAATLRAGELE</sequence>
<evidence type="ECO:0000313" key="15">
    <source>
        <dbReference type="EMBL" id="GAF26579.1"/>
    </source>
</evidence>
<evidence type="ECO:0000256" key="1">
    <source>
        <dbReference type="ARBA" id="ARBA00004496"/>
    </source>
</evidence>
<dbReference type="GO" id="GO:0005737">
    <property type="term" value="C:cytoplasm"/>
    <property type="evidence" value="ECO:0007669"/>
    <property type="project" value="UniProtKB-SubCell"/>
</dbReference>
<protein>
    <recommendedName>
        <fullName evidence="9 10">Pyrroline-5-carboxylate reductase</fullName>
        <shortName evidence="9">P5C reductase</shortName>
        <shortName evidence="9">P5CR</shortName>
        <ecNumber evidence="9 10">1.5.1.2</ecNumber>
    </recommendedName>
    <alternativeName>
        <fullName evidence="9">PCA reductase</fullName>
    </alternativeName>
</protein>
<keyword evidence="4 9" id="KW-0028">Amino-acid biosynthesis</keyword>
<dbReference type="EC" id="1.5.1.2" evidence="9 10"/>
<dbReference type="Gene3D" id="3.40.50.720">
    <property type="entry name" value="NAD(P)-binding Rossmann-like Domain"/>
    <property type="match status" value="1"/>
</dbReference>
<dbReference type="InterPro" id="IPR036291">
    <property type="entry name" value="NAD(P)-bd_dom_sf"/>
</dbReference>
<keyword evidence="5 9" id="KW-0641">Proline biosynthesis</keyword>
<comment type="similarity">
    <text evidence="2 9 12">Belongs to the pyrroline-5-carboxylate reductase family.</text>
</comment>
<dbReference type="InterPro" id="IPR028939">
    <property type="entry name" value="P5C_Rdtase_cat_N"/>
</dbReference>
<dbReference type="Pfam" id="PF14748">
    <property type="entry name" value="P5CR_dimer"/>
    <property type="match status" value="1"/>
</dbReference>
<name>A0A0S6UFP8_NEOTH</name>
<dbReference type="PIRSF" id="PIRSF000193">
    <property type="entry name" value="Pyrrol-5-carb_rd"/>
    <property type="match status" value="1"/>
</dbReference>
<evidence type="ECO:0000259" key="14">
    <source>
        <dbReference type="Pfam" id="PF14748"/>
    </source>
</evidence>
<comment type="catalytic activity">
    <reaction evidence="9 12">
        <text>L-proline + NADP(+) = (S)-1-pyrroline-5-carboxylate + NADPH + 2 H(+)</text>
        <dbReference type="Rhea" id="RHEA:14109"/>
        <dbReference type="ChEBI" id="CHEBI:15378"/>
        <dbReference type="ChEBI" id="CHEBI:17388"/>
        <dbReference type="ChEBI" id="CHEBI:57783"/>
        <dbReference type="ChEBI" id="CHEBI:58349"/>
        <dbReference type="ChEBI" id="CHEBI:60039"/>
        <dbReference type="EC" id="1.5.1.2"/>
    </reaction>
</comment>
<dbReference type="NCBIfam" id="TIGR00112">
    <property type="entry name" value="proC"/>
    <property type="match status" value="1"/>
</dbReference>
<evidence type="ECO:0000256" key="5">
    <source>
        <dbReference type="ARBA" id="ARBA00022650"/>
    </source>
</evidence>
<evidence type="ECO:0000256" key="12">
    <source>
        <dbReference type="RuleBase" id="RU003903"/>
    </source>
</evidence>
<dbReference type="AlphaFoldDB" id="A0A0S6UFP8"/>
<dbReference type="InterPro" id="IPR053790">
    <property type="entry name" value="P5CR-like_CS"/>
</dbReference>
<dbReference type="UniPathway" id="UPA00098">
    <property type="reaction ID" value="UER00361"/>
</dbReference>
<dbReference type="SUPFAM" id="SSF51735">
    <property type="entry name" value="NAD(P)-binding Rossmann-fold domains"/>
    <property type="match status" value="1"/>
</dbReference>
<reference evidence="15" key="1">
    <citation type="journal article" date="2014" name="Gene">
        <title>Genome-guided analysis of transformation efficiency and carbon dioxide assimilation by Moorella thermoacetica Y72.</title>
        <authorList>
            <person name="Tsukahara K."/>
            <person name="Kita A."/>
            <person name="Nakashimada Y."/>
            <person name="Hoshino T."/>
            <person name="Murakami K."/>
        </authorList>
    </citation>
    <scope>NUCLEOTIDE SEQUENCE [LARGE SCALE GENOMIC DNA]</scope>
    <source>
        <strain evidence="15">Y72</strain>
    </source>
</reference>
<feature type="binding site" evidence="11">
    <location>
        <begin position="8"/>
        <end position="13"/>
    </location>
    <ligand>
        <name>NADP(+)</name>
        <dbReference type="ChEBI" id="CHEBI:58349"/>
    </ligand>
</feature>
<dbReference type="RefSeq" id="WP_011392379.1">
    <property type="nucleotide sequence ID" value="NZ_DF238840.1"/>
</dbReference>
<dbReference type="Gene3D" id="1.10.3730.10">
    <property type="entry name" value="ProC C-terminal domain-like"/>
    <property type="match status" value="1"/>
</dbReference>
<proteinExistence type="inferred from homology"/>